<dbReference type="Proteomes" id="UP001642409">
    <property type="component" value="Unassembled WGS sequence"/>
</dbReference>
<name>A0ABP1HLS3_9EUKA</name>
<organism evidence="1 2">
    <name type="scientific">Hexamita inflata</name>
    <dbReference type="NCBI Taxonomy" id="28002"/>
    <lineage>
        <taxon>Eukaryota</taxon>
        <taxon>Metamonada</taxon>
        <taxon>Diplomonadida</taxon>
        <taxon>Hexamitidae</taxon>
        <taxon>Hexamitinae</taxon>
        <taxon>Hexamita</taxon>
    </lineage>
</organism>
<evidence type="ECO:0000313" key="2">
    <source>
        <dbReference type="Proteomes" id="UP001642409"/>
    </source>
</evidence>
<reference evidence="1 2" key="1">
    <citation type="submission" date="2024-07" db="EMBL/GenBank/DDBJ databases">
        <authorList>
            <person name="Akdeniz Z."/>
        </authorList>
    </citation>
    <scope>NUCLEOTIDE SEQUENCE [LARGE SCALE GENOMIC DNA]</scope>
</reference>
<evidence type="ECO:0000313" key="1">
    <source>
        <dbReference type="EMBL" id="CAL5992195.1"/>
    </source>
</evidence>
<protein>
    <submittedName>
        <fullName evidence="1">Hypothetical_protein</fullName>
    </submittedName>
</protein>
<comment type="caution">
    <text evidence="1">The sequence shown here is derived from an EMBL/GenBank/DDBJ whole genome shotgun (WGS) entry which is preliminary data.</text>
</comment>
<keyword evidence="2" id="KW-1185">Reference proteome</keyword>
<dbReference type="EMBL" id="CAXDID020000028">
    <property type="protein sequence ID" value="CAL5992195.1"/>
    <property type="molecule type" value="Genomic_DNA"/>
</dbReference>
<gene>
    <name evidence="1" type="ORF">HINF_LOCUS12464</name>
</gene>
<proteinExistence type="predicted"/>
<accession>A0ABP1HLS3</accession>
<sequence length="206" mass="24273">MLTLFAFTLSRKKGFKKWDPDTDMSMNQELSTFTRKIGTCQHDDIYPAGPKGVSIVLVNYNDVFSFNENGFQRYTVKDVEFDDKNTNKSEGEPKYYEFEPGNKWESYKHEIFTYRSEIVPNPISIEDFEQMFRTIVYGIKWETWSDQVQIVRDAIERETGGNRIPQLNGLRKILYEWVDGMNGKFELDMHEYGDEDDEDDDEDDDA</sequence>